<dbReference type="GO" id="GO:0140098">
    <property type="term" value="F:catalytic activity, acting on RNA"/>
    <property type="evidence" value="ECO:0007669"/>
    <property type="project" value="UniProtKB-ARBA"/>
</dbReference>
<dbReference type="RefSeq" id="WP_146959534.1">
    <property type="nucleotide sequence ID" value="NZ_CP042467.1"/>
</dbReference>
<name>A0A5B8XQD5_9DELT</name>
<dbReference type="Gene3D" id="3.30.2350.10">
    <property type="entry name" value="Pseudouridine synthase"/>
    <property type="match status" value="1"/>
</dbReference>
<dbReference type="InterPro" id="IPR006145">
    <property type="entry name" value="PsdUridine_synth_RsuA/RluA"/>
</dbReference>
<dbReference type="GO" id="GO:0009982">
    <property type="term" value="F:pseudouridine synthase activity"/>
    <property type="evidence" value="ECO:0007669"/>
    <property type="project" value="InterPro"/>
</dbReference>
<feature type="domain" description="Pseudouridine synthase RsuA/RluA-like" evidence="2">
    <location>
        <begin position="10"/>
        <end position="152"/>
    </location>
</feature>
<gene>
    <name evidence="3" type="ORF">FRD01_10920</name>
</gene>
<dbReference type="Pfam" id="PF00849">
    <property type="entry name" value="PseudoU_synth_2"/>
    <property type="match status" value="1"/>
</dbReference>
<dbReference type="PANTHER" id="PTHR21600">
    <property type="entry name" value="MITOCHONDRIAL RNA PSEUDOURIDINE SYNTHASE"/>
    <property type="match status" value="1"/>
</dbReference>
<dbReference type="EMBL" id="CP042467">
    <property type="protein sequence ID" value="QED27735.1"/>
    <property type="molecule type" value="Genomic_DNA"/>
</dbReference>
<accession>A0A5B8XQD5</accession>
<dbReference type="SUPFAM" id="SSF55120">
    <property type="entry name" value="Pseudouridine synthase"/>
    <property type="match status" value="1"/>
</dbReference>
<protein>
    <submittedName>
        <fullName evidence="3">Pseudouridylate synthase</fullName>
    </submittedName>
</protein>
<dbReference type="AlphaFoldDB" id="A0A5B8XQD5"/>
<dbReference type="PANTHER" id="PTHR21600:SF56">
    <property type="entry name" value="TRNA PSEUDOURIDINE SYNTHASE C"/>
    <property type="match status" value="1"/>
</dbReference>
<dbReference type="InterPro" id="IPR020103">
    <property type="entry name" value="PsdUridine_synth_cat_dom_sf"/>
</dbReference>
<dbReference type="InterPro" id="IPR050188">
    <property type="entry name" value="RluA_PseudoU_synthase"/>
</dbReference>
<dbReference type="GO" id="GO:0000455">
    <property type="term" value="P:enzyme-directed rRNA pseudouridine synthesis"/>
    <property type="evidence" value="ECO:0007669"/>
    <property type="project" value="TreeGrafter"/>
</dbReference>
<sequence length="225" mass="24694">MLNILLETPNLLAIDKPSGLLVHRGMAADKVTLVDLVADYLQSKTTYPMHRLDRGTSGVILFAKDSETARVLQTQFTEHTIQRTYIALVRGAFTESKVLDHPVPKGEGKERVPATTSFEPIEVLPATPRTLSLVQAQPKTGRFHQIRRHLKHLNHPIIGDANYGKGALNREIASAYGIERLALHAAELVFQDPASGSEIKVLSPIPLDLAQGIERLRASTTDNAS</sequence>
<keyword evidence="4" id="KW-1185">Reference proteome</keyword>
<keyword evidence="1" id="KW-0413">Isomerase</keyword>
<dbReference type="KEGG" id="bbae:FRD01_10920"/>
<evidence type="ECO:0000313" key="3">
    <source>
        <dbReference type="EMBL" id="QED27735.1"/>
    </source>
</evidence>
<dbReference type="GO" id="GO:0003723">
    <property type="term" value="F:RNA binding"/>
    <property type="evidence" value="ECO:0007669"/>
    <property type="project" value="InterPro"/>
</dbReference>
<organism evidence="3 4">
    <name type="scientific">Microvenator marinus</name>
    <dbReference type="NCBI Taxonomy" id="2600177"/>
    <lineage>
        <taxon>Bacteria</taxon>
        <taxon>Deltaproteobacteria</taxon>
        <taxon>Bradymonadales</taxon>
        <taxon>Microvenatoraceae</taxon>
        <taxon>Microvenator</taxon>
    </lineage>
</organism>
<dbReference type="OrthoDB" id="128480at2"/>
<evidence type="ECO:0000259" key="2">
    <source>
        <dbReference type="Pfam" id="PF00849"/>
    </source>
</evidence>
<reference evidence="3 4" key="1">
    <citation type="submission" date="2019-08" db="EMBL/GenBank/DDBJ databases">
        <authorList>
            <person name="Liang Q."/>
        </authorList>
    </citation>
    <scope>NUCLEOTIDE SEQUENCE [LARGE SCALE GENOMIC DNA]</scope>
    <source>
        <strain evidence="3 4">V1718</strain>
    </source>
</reference>
<dbReference type="Proteomes" id="UP000321595">
    <property type="component" value="Chromosome"/>
</dbReference>
<proteinExistence type="predicted"/>
<evidence type="ECO:0000256" key="1">
    <source>
        <dbReference type="ARBA" id="ARBA00023235"/>
    </source>
</evidence>
<evidence type="ECO:0000313" key="4">
    <source>
        <dbReference type="Proteomes" id="UP000321595"/>
    </source>
</evidence>